<reference evidence="1" key="1">
    <citation type="journal article" name="BMC Genomics">
        <title>Long-read sequencing and de novo genome assembly of marine medaka (Oryzias melastigma).</title>
        <authorList>
            <person name="Liang P."/>
            <person name="Saqib H.S.A."/>
            <person name="Ni X."/>
            <person name="Shen Y."/>
        </authorList>
    </citation>
    <scope>NUCLEOTIDE SEQUENCE</scope>
    <source>
        <strain evidence="1">Bigg-433</strain>
    </source>
</reference>
<accession>A0A834F1T7</accession>
<organism evidence="1 2">
    <name type="scientific">Oryzias melastigma</name>
    <name type="common">Marine medaka</name>
    <dbReference type="NCBI Taxonomy" id="30732"/>
    <lineage>
        <taxon>Eukaryota</taxon>
        <taxon>Metazoa</taxon>
        <taxon>Chordata</taxon>
        <taxon>Craniata</taxon>
        <taxon>Vertebrata</taxon>
        <taxon>Euteleostomi</taxon>
        <taxon>Actinopterygii</taxon>
        <taxon>Neopterygii</taxon>
        <taxon>Teleostei</taxon>
        <taxon>Neoteleostei</taxon>
        <taxon>Acanthomorphata</taxon>
        <taxon>Ovalentaria</taxon>
        <taxon>Atherinomorphae</taxon>
        <taxon>Beloniformes</taxon>
        <taxon>Adrianichthyidae</taxon>
        <taxon>Oryziinae</taxon>
        <taxon>Oryzias</taxon>
    </lineage>
</organism>
<comment type="caution">
    <text evidence="1">The sequence shown here is derived from an EMBL/GenBank/DDBJ whole genome shotgun (WGS) entry which is preliminary data.</text>
</comment>
<gene>
    <name evidence="1" type="ORF">FQA47_019492</name>
</gene>
<evidence type="ECO:0000313" key="1">
    <source>
        <dbReference type="EMBL" id="KAF6721925.1"/>
    </source>
</evidence>
<protein>
    <submittedName>
        <fullName evidence="1">Uncharacterized protein</fullName>
    </submittedName>
</protein>
<evidence type="ECO:0000313" key="2">
    <source>
        <dbReference type="Proteomes" id="UP000646548"/>
    </source>
</evidence>
<dbReference type="EMBL" id="WKFB01000475">
    <property type="protein sequence ID" value="KAF6721925.1"/>
    <property type="molecule type" value="Genomic_DNA"/>
</dbReference>
<name>A0A834F1T7_ORYME</name>
<dbReference type="AlphaFoldDB" id="A0A834F1T7"/>
<sequence>MDPKKSSNTLGSKHGFIFNRTVSIKPGDCIRNSEEQESRCARDGVCAQQLCSSADVCMTEEPRLVFIFVPQKLESLLEDEPQRKSSRRPLLLKHLQDIQTRGSSTQTLWCSPPFVQTSL</sequence>
<proteinExistence type="predicted"/>
<dbReference type="Proteomes" id="UP000646548">
    <property type="component" value="Unassembled WGS sequence"/>
</dbReference>